<keyword evidence="2" id="KW-1185">Reference proteome</keyword>
<organism evidence="1 2">
    <name type="scientific">Paracoccus haematequi</name>
    <dbReference type="NCBI Taxonomy" id="2491866"/>
    <lineage>
        <taxon>Bacteria</taxon>
        <taxon>Pseudomonadati</taxon>
        <taxon>Pseudomonadota</taxon>
        <taxon>Alphaproteobacteria</taxon>
        <taxon>Rhodobacterales</taxon>
        <taxon>Paracoccaceae</taxon>
        <taxon>Paracoccus</taxon>
    </lineage>
</organism>
<accession>A0A447INC5</accession>
<reference evidence="1 2" key="1">
    <citation type="submission" date="2018-12" db="EMBL/GenBank/DDBJ databases">
        <authorList>
            <person name="Criscuolo A."/>
        </authorList>
    </citation>
    <scope>NUCLEOTIDE SEQUENCE [LARGE SCALE GENOMIC DNA]</scope>
    <source>
        <strain evidence="1">ACIP1116241</strain>
    </source>
</reference>
<dbReference type="AlphaFoldDB" id="A0A447INC5"/>
<protein>
    <submittedName>
        <fullName evidence="1">Uncharacterized protein</fullName>
    </submittedName>
</protein>
<gene>
    <name evidence="1" type="ORF">PARHAE_02196</name>
</gene>
<sequence>MTEDEQMLALCNIIDLCAAASVIMGHVDHLLKLEDDPAVRGIKGAVDSIRVQAEAVMQSLQV</sequence>
<name>A0A447INC5_9RHOB</name>
<dbReference type="RefSeq" id="WP_126154655.1">
    <property type="nucleotide sequence ID" value="NZ_UZWE01000030.1"/>
</dbReference>
<proteinExistence type="predicted"/>
<dbReference type="EMBL" id="UZWE01000030">
    <property type="protein sequence ID" value="VDS09007.1"/>
    <property type="molecule type" value="Genomic_DNA"/>
</dbReference>
<dbReference type="Proteomes" id="UP000270743">
    <property type="component" value="Unassembled WGS sequence"/>
</dbReference>
<evidence type="ECO:0000313" key="1">
    <source>
        <dbReference type="EMBL" id="VDS09007.1"/>
    </source>
</evidence>
<evidence type="ECO:0000313" key="2">
    <source>
        <dbReference type="Proteomes" id="UP000270743"/>
    </source>
</evidence>